<comment type="pathway">
    <text evidence="1 8">Amino-acid biosynthesis; L-lysine biosynthesis via DAP pathway; DL-2,6-diaminopimelate from LL-2,6-diaminopimelate: step 1/1.</text>
</comment>
<dbReference type="FunCoup" id="F0S2M1">
    <property type="interactions" value="483"/>
</dbReference>
<name>F0S2M1_DESTD</name>
<dbReference type="HOGENOM" id="CLU_053306_3_2_0"/>
<feature type="binding site" evidence="8">
    <location>
        <begin position="80"/>
        <end position="81"/>
    </location>
    <ligand>
        <name>substrate</name>
    </ligand>
</feature>
<evidence type="ECO:0000256" key="7">
    <source>
        <dbReference type="ARBA" id="ARBA00051712"/>
    </source>
</evidence>
<evidence type="ECO:0000256" key="9">
    <source>
        <dbReference type="PROSITE-ProRule" id="PRU10125"/>
    </source>
</evidence>
<dbReference type="HAMAP" id="MF_00197">
    <property type="entry name" value="DAP_epimerase"/>
    <property type="match status" value="1"/>
</dbReference>
<protein>
    <recommendedName>
        <fullName evidence="3 8">Diaminopimelate epimerase</fullName>
        <shortName evidence="8">DAP epimerase</shortName>
        <ecNumber evidence="3 8">5.1.1.7</ecNumber>
    </recommendedName>
    <alternativeName>
        <fullName evidence="8">PLP-independent amino acid racemase</fullName>
    </alternativeName>
</protein>
<dbReference type="PANTHER" id="PTHR31689">
    <property type="entry name" value="DIAMINOPIMELATE EPIMERASE, CHLOROPLASTIC"/>
    <property type="match status" value="1"/>
</dbReference>
<dbReference type="PANTHER" id="PTHR31689:SF0">
    <property type="entry name" value="DIAMINOPIMELATE EPIMERASE"/>
    <property type="match status" value="1"/>
</dbReference>
<sequence>MELRFSKLQGTGNDFVIIDNRNKGFEKFIDNLPIKKAVQKICQRKTGVGADGLILIENSEIADFKWQFFNSDGSTAEMCGNGARCVARFAFQKGIAPQKMKFETLAGIIEAEVNVSTVKVKLTKPHDLKLNLNVEGVSGHFINTGVPHFVVFVDRIEDVNVREVGRKIRFSELFQPSGTNVNFVEAQLDKIFVRTYERGVEDETLACGTGSVASALISGKVFKMNSPIEVVTKNRERLKVYFDKNMNDVFLEGATTWVYDGFLNREVLNE</sequence>
<comment type="subunit">
    <text evidence="8">Homodimer.</text>
</comment>
<evidence type="ECO:0000256" key="5">
    <source>
        <dbReference type="ARBA" id="ARBA00023154"/>
    </source>
</evidence>
<dbReference type="SUPFAM" id="SSF54506">
    <property type="entry name" value="Diaminopimelate epimerase-like"/>
    <property type="match status" value="2"/>
</dbReference>
<dbReference type="InterPro" id="IPR018510">
    <property type="entry name" value="DAP_epimerase_AS"/>
</dbReference>
<gene>
    <name evidence="8" type="primary">dapF</name>
    <name evidence="10" type="ordered locus">Dester_0439</name>
</gene>
<feature type="binding site" evidence="8">
    <location>
        <begin position="208"/>
        <end position="209"/>
    </location>
    <ligand>
        <name>substrate</name>
    </ligand>
</feature>
<dbReference type="RefSeq" id="WP_013638051.1">
    <property type="nucleotide sequence ID" value="NC_015185.1"/>
</dbReference>
<dbReference type="UniPathway" id="UPA00034">
    <property type="reaction ID" value="UER00025"/>
</dbReference>
<evidence type="ECO:0000256" key="3">
    <source>
        <dbReference type="ARBA" id="ARBA00013080"/>
    </source>
</evidence>
<dbReference type="eggNOG" id="COG0253">
    <property type="taxonomic scope" value="Bacteria"/>
</dbReference>
<evidence type="ECO:0000256" key="4">
    <source>
        <dbReference type="ARBA" id="ARBA00022605"/>
    </source>
</evidence>
<dbReference type="GO" id="GO:0005829">
    <property type="term" value="C:cytosol"/>
    <property type="evidence" value="ECO:0007669"/>
    <property type="project" value="TreeGrafter"/>
</dbReference>
<dbReference type="PROSITE" id="PS01326">
    <property type="entry name" value="DAP_EPIMERASE"/>
    <property type="match status" value="1"/>
</dbReference>
<dbReference type="EMBL" id="CP002543">
    <property type="protein sequence ID" value="ADY73093.1"/>
    <property type="molecule type" value="Genomic_DNA"/>
</dbReference>
<feature type="binding site" evidence="8">
    <location>
        <position position="70"/>
    </location>
    <ligand>
        <name>substrate</name>
    </ligand>
</feature>
<evidence type="ECO:0000256" key="1">
    <source>
        <dbReference type="ARBA" id="ARBA00005196"/>
    </source>
</evidence>
<keyword evidence="6 8" id="KW-0413">Isomerase</keyword>
<dbReference type="AlphaFoldDB" id="F0S2M1"/>
<feature type="site" description="Could be important to modulate the pK values of the two catalytic cysteine residues" evidence="8">
    <location>
        <position position="148"/>
    </location>
</feature>
<dbReference type="OrthoDB" id="9805408at2"/>
<comment type="subcellular location">
    <subcellularLocation>
        <location evidence="8">Cytoplasm</location>
    </subcellularLocation>
</comment>
<feature type="active site" description="Proton acceptor" evidence="8">
    <location>
        <position position="207"/>
    </location>
</feature>
<dbReference type="InterPro" id="IPR001653">
    <property type="entry name" value="DAP_epimerase_DapF"/>
</dbReference>
<dbReference type="STRING" id="868864.Dester_0439"/>
<dbReference type="Gene3D" id="3.10.310.10">
    <property type="entry name" value="Diaminopimelate Epimerase, Chain A, domain 1"/>
    <property type="match status" value="2"/>
</dbReference>
<keyword evidence="8" id="KW-0963">Cytoplasm</keyword>
<dbReference type="GO" id="GO:0008837">
    <property type="term" value="F:diaminopimelate epimerase activity"/>
    <property type="evidence" value="ECO:0007669"/>
    <property type="project" value="UniProtKB-UniRule"/>
</dbReference>
<evidence type="ECO:0000256" key="8">
    <source>
        <dbReference type="HAMAP-Rule" id="MF_00197"/>
    </source>
</evidence>
<dbReference type="InParanoid" id="F0S2M1"/>
<comment type="similarity">
    <text evidence="2 8">Belongs to the diaminopimelate epimerase family.</text>
</comment>
<feature type="active site" description="Proton donor" evidence="8">
    <location>
        <position position="79"/>
    </location>
</feature>
<keyword evidence="11" id="KW-1185">Reference proteome</keyword>
<keyword evidence="4 8" id="KW-0028">Amino-acid biosynthesis</keyword>
<evidence type="ECO:0000313" key="10">
    <source>
        <dbReference type="EMBL" id="ADY73093.1"/>
    </source>
</evidence>
<dbReference type="KEGG" id="dte:Dester_0439"/>
<dbReference type="Proteomes" id="UP000007102">
    <property type="component" value="Chromosome"/>
</dbReference>
<feature type="binding site" evidence="8">
    <location>
        <position position="180"/>
    </location>
    <ligand>
        <name>substrate</name>
    </ligand>
</feature>
<accession>F0S2M1</accession>
<comment type="function">
    <text evidence="8">Catalyzes the stereoinversion of LL-2,6-diaminopimelate (L,L-DAP) to meso-diaminopimelate (meso-DAP), a precursor of L-lysine and an essential component of the bacterial peptidoglycan.</text>
</comment>
<evidence type="ECO:0000256" key="6">
    <source>
        <dbReference type="ARBA" id="ARBA00023235"/>
    </source>
</evidence>
<feature type="active site" evidence="9">
    <location>
        <position position="79"/>
    </location>
</feature>
<feature type="site" description="Could be important to modulate the pK values of the two catalytic cysteine residues" evidence="8">
    <location>
        <position position="197"/>
    </location>
</feature>
<organism evidence="10 11">
    <name type="scientific">Desulfurobacterium thermolithotrophum (strain DSM 11699 / BSA)</name>
    <dbReference type="NCBI Taxonomy" id="868864"/>
    <lineage>
        <taxon>Bacteria</taxon>
        <taxon>Pseudomonadati</taxon>
        <taxon>Aquificota</taxon>
        <taxon>Aquificia</taxon>
        <taxon>Desulfurobacteriales</taxon>
        <taxon>Desulfurobacteriaceae</taxon>
        <taxon>Desulfurobacterium</taxon>
    </lineage>
</organism>
<feature type="binding site" evidence="8">
    <location>
        <begin position="197"/>
        <end position="198"/>
    </location>
    <ligand>
        <name>substrate</name>
    </ligand>
</feature>
<proteinExistence type="inferred from homology"/>
<comment type="caution">
    <text evidence="8">Lacks conserved residue(s) required for the propagation of feature annotation.</text>
</comment>
<comment type="catalytic activity">
    <reaction evidence="7 8">
        <text>(2S,6S)-2,6-diaminopimelate = meso-2,6-diaminopimelate</text>
        <dbReference type="Rhea" id="RHEA:15393"/>
        <dbReference type="ChEBI" id="CHEBI:57609"/>
        <dbReference type="ChEBI" id="CHEBI:57791"/>
        <dbReference type="EC" id="5.1.1.7"/>
    </reaction>
</comment>
<evidence type="ECO:0000313" key="11">
    <source>
        <dbReference type="Proteomes" id="UP000007102"/>
    </source>
</evidence>
<keyword evidence="5 8" id="KW-0457">Lysine biosynthesis</keyword>
<dbReference type="Pfam" id="PF01678">
    <property type="entry name" value="DAP_epimerase"/>
    <property type="match status" value="2"/>
</dbReference>
<reference evidence="11" key="2">
    <citation type="submission" date="2011-02" db="EMBL/GenBank/DDBJ databases">
        <title>The complete genome of Desulfurobacterium thermolithotrophum DSM 11699.</title>
        <authorList>
            <consortium name="US DOE Joint Genome Institute (JGI-PGF)"/>
            <person name="Lucas S."/>
            <person name="Copeland A."/>
            <person name="Lapidus A."/>
            <person name="Bruce D."/>
            <person name="Goodwin L."/>
            <person name="Pitluck S."/>
            <person name="Kyrpides N."/>
            <person name="Mavromatis K."/>
            <person name="Pagani I."/>
            <person name="Ivanova N."/>
            <person name="Mikhailova N."/>
            <person name="Daligault H."/>
            <person name="Detter J.C."/>
            <person name="Tapia R."/>
            <person name="Han C."/>
            <person name="Land M."/>
            <person name="Hauser L."/>
            <person name="Markowitz V."/>
            <person name="Cheng J.-F."/>
            <person name="Hugenholtz P."/>
            <person name="Woyke T."/>
            <person name="Wu D."/>
            <person name="Spring S."/>
            <person name="Brambilla E."/>
            <person name="Klenk H.-P."/>
            <person name="Eisen J.A."/>
        </authorList>
    </citation>
    <scope>NUCLEOTIDE SEQUENCE [LARGE SCALE GENOMIC DNA]</scope>
    <source>
        <strain evidence="11">DSM 11699 / BSA</strain>
    </source>
</reference>
<dbReference type="EC" id="5.1.1.7" evidence="3 8"/>
<reference evidence="10 11" key="1">
    <citation type="journal article" date="2011" name="Stand. Genomic Sci.">
        <title>Complete genome sequence of the thermophilic sulfur-reducer Desulfurobacterium thermolithotrophum type strain (BSA(T)) from a deep-sea hydrothermal vent.</title>
        <authorList>
            <person name="Goker M."/>
            <person name="Daligault H."/>
            <person name="Mwirichia R."/>
            <person name="Lapidus A."/>
            <person name="Lucas S."/>
            <person name="Deshpande S."/>
            <person name="Pagani I."/>
            <person name="Tapia R."/>
            <person name="Cheng J.F."/>
            <person name="Goodwin L."/>
            <person name="Pitluck S."/>
            <person name="Liolios K."/>
            <person name="Ivanova N."/>
            <person name="Mavromatis K."/>
            <person name="Mikhailova N."/>
            <person name="Pati A."/>
            <person name="Chen A."/>
            <person name="Palaniappan K."/>
            <person name="Han C."/>
            <person name="Land M."/>
            <person name="Hauser L."/>
            <person name="Pan C."/>
            <person name="Brambilla E.M."/>
            <person name="Rohde M."/>
            <person name="Spring S."/>
            <person name="Sikorski J."/>
            <person name="Wirth R."/>
            <person name="Detter J.C."/>
            <person name="Woyke T."/>
            <person name="Bristow J."/>
            <person name="Eisen J.A."/>
            <person name="Markowitz V."/>
            <person name="Hugenholtz P."/>
            <person name="Kyrpides N.C."/>
            <person name="Klenk H.P."/>
        </authorList>
    </citation>
    <scope>NUCLEOTIDE SEQUENCE [LARGE SCALE GENOMIC DNA]</scope>
    <source>
        <strain evidence="11">DSM 11699 / BSA</strain>
    </source>
</reference>
<dbReference type="NCBIfam" id="TIGR00652">
    <property type="entry name" value="DapF"/>
    <property type="match status" value="1"/>
</dbReference>
<evidence type="ECO:0000256" key="2">
    <source>
        <dbReference type="ARBA" id="ARBA00010219"/>
    </source>
</evidence>
<dbReference type="GO" id="GO:0009089">
    <property type="term" value="P:lysine biosynthetic process via diaminopimelate"/>
    <property type="evidence" value="ECO:0007669"/>
    <property type="project" value="UniProtKB-UniRule"/>
</dbReference>
<feature type="binding site" evidence="8">
    <location>
        <position position="13"/>
    </location>
    <ligand>
        <name>substrate</name>
    </ligand>
</feature>